<proteinExistence type="predicted"/>
<dbReference type="Proteomes" id="UP001595764">
    <property type="component" value="Unassembled WGS sequence"/>
</dbReference>
<gene>
    <name evidence="2" type="ORF">ACFORO_16280</name>
</gene>
<dbReference type="RefSeq" id="WP_377867917.1">
    <property type="nucleotide sequence ID" value="NZ_JBHMAY010000003.1"/>
</dbReference>
<protein>
    <submittedName>
        <fullName evidence="2">Uncharacterized protein</fullName>
    </submittedName>
</protein>
<name>A0ABV7QG06_9PSEU</name>
<dbReference type="EMBL" id="JBHRWI010000020">
    <property type="protein sequence ID" value="MFC3511732.1"/>
    <property type="molecule type" value="Genomic_DNA"/>
</dbReference>
<evidence type="ECO:0000256" key="1">
    <source>
        <dbReference type="SAM" id="MobiDB-lite"/>
    </source>
</evidence>
<feature type="region of interest" description="Disordered" evidence="1">
    <location>
        <begin position="218"/>
        <end position="292"/>
    </location>
</feature>
<sequence length="376" mass="41530">MPKVMLREFRCTSKYSTDGSLVLDNAVQTNACRMPVQLPQLLRVNTLAAQLRPSMAYHVLQHELRLVLSYLDSTNGMLVARTSDLQASARQIGSFFTETMGVGMLTAAMHARCGWNGGYQDLAHFDVLPATKLTQHFSRKGVRPDLLFAFKHPPRDDIAGEARGRAKVQPGRGRTHDDQRKRLNQLFNWSSRNKNHQVTMAWTFTRGPHIAVDLFILDTNTPSPRPDQEPKPPPPGGPNRGPKPPSPEEGGRVAASPAPGSDSLDSGVDVTSYDSDDRPGADSLYETAPNSDRQRLDDIEVRGDWVPANLIAPSTNQMFVGVLRNEPTPGLREAASSLQDHDDSVRIGLFGRVLLATSQDRAQSPQWRDISERLGQ</sequence>
<organism evidence="2 3">
    <name type="scientific">Amycolatopsis halotolerans</name>
    <dbReference type="NCBI Taxonomy" id="330083"/>
    <lineage>
        <taxon>Bacteria</taxon>
        <taxon>Bacillati</taxon>
        <taxon>Actinomycetota</taxon>
        <taxon>Actinomycetes</taxon>
        <taxon>Pseudonocardiales</taxon>
        <taxon>Pseudonocardiaceae</taxon>
        <taxon>Amycolatopsis</taxon>
    </lineage>
</organism>
<feature type="region of interest" description="Disordered" evidence="1">
    <location>
        <begin position="157"/>
        <end position="180"/>
    </location>
</feature>
<evidence type="ECO:0000313" key="2">
    <source>
        <dbReference type="EMBL" id="MFC3511732.1"/>
    </source>
</evidence>
<comment type="caution">
    <text evidence="2">The sequence shown here is derived from an EMBL/GenBank/DDBJ whole genome shotgun (WGS) entry which is preliminary data.</text>
</comment>
<accession>A0ABV7QG06</accession>
<feature type="compositionally biased region" description="Pro residues" evidence="1">
    <location>
        <begin position="231"/>
        <end position="247"/>
    </location>
</feature>
<keyword evidence="3" id="KW-1185">Reference proteome</keyword>
<reference evidence="3" key="1">
    <citation type="journal article" date="2019" name="Int. J. Syst. Evol. Microbiol.">
        <title>The Global Catalogue of Microorganisms (GCM) 10K type strain sequencing project: providing services to taxonomists for standard genome sequencing and annotation.</title>
        <authorList>
            <consortium name="The Broad Institute Genomics Platform"/>
            <consortium name="The Broad Institute Genome Sequencing Center for Infectious Disease"/>
            <person name="Wu L."/>
            <person name="Ma J."/>
        </authorList>
    </citation>
    <scope>NUCLEOTIDE SEQUENCE [LARGE SCALE GENOMIC DNA]</scope>
    <source>
        <strain evidence="3">CGMCC 4.7682</strain>
    </source>
</reference>
<evidence type="ECO:0000313" key="3">
    <source>
        <dbReference type="Proteomes" id="UP001595764"/>
    </source>
</evidence>